<sequence>MAAIPAAPQLPSLFPTWGVTLIGATFSTILYGVVCLQTFLYYRQWQKDNWFVKLLVGVVFFLDTFNQVQVTFMVYHYFVLNFANPLALHQNHWTIGTEILSNAIIGFLVEGFLVFRVWRLSNSIVLSGIGATLTLAHLGTNAAPAIIGYKYDDLLQMLAAIKPVATGGIALGAVEDTTLALTLCYCLYHERTGFKRTDSMLLRLISMTIATGLVTSLVIIAQLISITAAPQTLWILAWNLQLPKLYTNSLLATLNARGAIRNASAPQNHLNSFNTATALDTFDTSGTHTRNANGTRTHVNITKSETSHADDYSTVVKVATVV</sequence>
<dbReference type="Pfam" id="PF20152">
    <property type="entry name" value="DUF6534"/>
    <property type="match status" value="1"/>
</dbReference>
<dbReference type="EMBL" id="JARJLG010000139">
    <property type="protein sequence ID" value="KAJ7738065.1"/>
    <property type="molecule type" value="Genomic_DNA"/>
</dbReference>
<feature type="transmembrane region" description="Helical" evidence="1">
    <location>
        <begin position="200"/>
        <end position="224"/>
    </location>
</feature>
<dbReference type="PANTHER" id="PTHR40465:SF1">
    <property type="entry name" value="DUF6534 DOMAIN-CONTAINING PROTEIN"/>
    <property type="match status" value="1"/>
</dbReference>
<proteinExistence type="predicted"/>
<feature type="transmembrane region" description="Helical" evidence="1">
    <location>
        <begin position="54"/>
        <end position="79"/>
    </location>
</feature>
<feature type="transmembrane region" description="Helical" evidence="1">
    <location>
        <begin position="17"/>
        <end position="42"/>
    </location>
</feature>
<dbReference type="Proteomes" id="UP001215280">
    <property type="component" value="Unassembled WGS sequence"/>
</dbReference>
<feature type="transmembrane region" description="Helical" evidence="1">
    <location>
        <begin position="167"/>
        <end position="188"/>
    </location>
</feature>
<keyword evidence="1" id="KW-1133">Transmembrane helix</keyword>
<name>A0AAD7IAV1_9AGAR</name>
<feature type="transmembrane region" description="Helical" evidence="1">
    <location>
        <begin position="125"/>
        <end position="147"/>
    </location>
</feature>
<dbReference type="AlphaFoldDB" id="A0AAD7IAV1"/>
<organism evidence="3 4">
    <name type="scientific">Mycena maculata</name>
    <dbReference type="NCBI Taxonomy" id="230809"/>
    <lineage>
        <taxon>Eukaryota</taxon>
        <taxon>Fungi</taxon>
        <taxon>Dikarya</taxon>
        <taxon>Basidiomycota</taxon>
        <taxon>Agaricomycotina</taxon>
        <taxon>Agaricomycetes</taxon>
        <taxon>Agaricomycetidae</taxon>
        <taxon>Agaricales</taxon>
        <taxon>Marasmiineae</taxon>
        <taxon>Mycenaceae</taxon>
        <taxon>Mycena</taxon>
    </lineage>
</organism>
<reference evidence="3" key="1">
    <citation type="submission" date="2023-03" db="EMBL/GenBank/DDBJ databases">
        <title>Massive genome expansion in bonnet fungi (Mycena s.s.) driven by repeated elements and novel gene families across ecological guilds.</title>
        <authorList>
            <consortium name="Lawrence Berkeley National Laboratory"/>
            <person name="Harder C.B."/>
            <person name="Miyauchi S."/>
            <person name="Viragh M."/>
            <person name="Kuo A."/>
            <person name="Thoen E."/>
            <person name="Andreopoulos B."/>
            <person name="Lu D."/>
            <person name="Skrede I."/>
            <person name="Drula E."/>
            <person name="Henrissat B."/>
            <person name="Morin E."/>
            <person name="Kohler A."/>
            <person name="Barry K."/>
            <person name="LaButti K."/>
            <person name="Morin E."/>
            <person name="Salamov A."/>
            <person name="Lipzen A."/>
            <person name="Mereny Z."/>
            <person name="Hegedus B."/>
            <person name="Baldrian P."/>
            <person name="Stursova M."/>
            <person name="Weitz H."/>
            <person name="Taylor A."/>
            <person name="Grigoriev I.V."/>
            <person name="Nagy L.G."/>
            <person name="Martin F."/>
            <person name="Kauserud H."/>
        </authorList>
    </citation>
    <scope>NUCLEOTIDE SEQUENCE</scope>
    <source>
        <strain evidence="3">CBHHK188m</strain>
    </source>
</reference>
<keyword evidence="1" id="KW-0812">Transmembrane</keyword>
<feature type="transmembrane region" description="Helical" evidence="1">
    <location>
        <begin position="99"/>
        <end position="118"/>
    </location>
</feature>
<evidence type="ECO:0000256" key="1">
    <source>
        <dbReference type="SAM" id="Phobius"/>
    </source>
</evidence>
<comment type="caution">
    <text evidence="3">The sequence shown here is derived from an EMBL/GenBank/DDBJ whole genome shotgun (WGS) entry which is preliminary data.</text>
</comment>
<keyword evidence="1" id="KW-0472">Membrane</keyword>
<dbReference type="InterPro" id="IPR045339">
    <property type="entry name" value="DUF6534"/>
</dbReference>
<protein>
    <recommendedName>
        <fullName evidence="2">DUF6534 domain-containing protein</fullName>
    </recommendedName>
</protein>
<evidence type="ECO:0000259" key="2">
    <source>
        <dbReference type="Pfam" id="PF20152"/>
    </source>
</evidence>
<gene>
    <name evidence="3" type="ORF">DFH07DRAFT_841368</name>
</gene>
<evidence type="ECO:0000313" key="4">
    <source>
        <dbReference type="Proteomes" id="UP001215280"/>
    </source>
</evidence>
<accession>A0AAD7IAV1</accession>
<feature type="domain" description="DUF6534" evidence="2">
    <location>
        <begin position="173"/>
        <end position="257"/>
    </location>
</feature>
<keyword evidence="4" id="KW-1185">Reference proteome</keyword>
<dbReference type="PANTHER" id="PTHR40465">
    <property type="entry name" value="CHROMOSOME 1, WHOLE GENOME SHOTGUN SEQUENCE"/>
    <property type="match status" value="1"/>
</dbReference>
<evidence type="ECO:0000313" key="3">
    <source>
        <dbReference type="EMBL" id="KAJ7738065.1"/>
    </source>
</evidence>